<keyword evidence="5" id="KW-0274">FAD</keyword>
<keyword evidence="7" id="KW-0325">Glycoprotein</keyword>
<dbReference type="GO" id="GO:0030328">
    <property type="term" value="P:prenylcysteine catabolic process"/>
    <property type="evidence" value="ECO:0007669"/>
    <property type="project" value="InterPro"/>
</dbReference>
<evidence type="ECO:0000256" key="4">
    <source>
        <dbReference type="ARBA" id="ARBA00022729"/>
    </source>
</evidence>
<evidence type="ECO:0000256" key="2">
    <source>
        <dbReference type="ARBA" id="ARBA00009967"/>
    </source>
</evidence>
<evidence type="ECO:0000256" key="6">
    <source>
        <dbReference type="ARBA" id="ARBA00023002"/>
    </source>
</evidence>
<reference evidence="9 10" key="1">
    <citation type="submission" date="2016-02" db="EMBL/GenBank/DDBJ databases">
        <title>Genome analysis of coral dinoflagellate symbionts highlights evolutionary adaptations to a symbiotic lifestyle.</title>
        <authorList>
            <person name="Aranda M."/>
            <person name="Li Y."/>
            <person name="Liew Y.J."/>
            <person name="Baumgarten S."/>
            <person name="Simakov O."/>
            <person name="Wilson M."/>
            <person name="Piel J."/>
            <person name="Ashoor H."/>
            <person name="Bougouffa S."/>
            <person name="Bajic V.B."/>
            <person name="Ryu T."/>
            <person name="Ravasi T."/>
            <person name="Bayer T."/>
            <person name="Micklem G."/>
            <person name="Kim H."/>
            <person name="Bhak J."/>
            <person name="Lajeunesse T.C."/>
            <person name="Voolstra C.R."/>
        </authorList>
    </citation>
    <scope>NUCLEOTIDE SEQUENCE [LARGE SCALE GENOMIC DNA]</scope>
    <source>
        <strain evidence="9 10">CCMP2467</strain>
    </source>
</reference>
<dbReference type="PANTHER" id="PTHR15944">
    <property type="entry name" value="FARNESYLCYSTEINE LYASE"/>
    <property type="match status" value="1"/>
</dbReference>
<dbReference type="GO" id="GO:0030327">
    <property type="term" value="P:prenylated protein catabolic process"/>
    <property type="evidence" value="ECO:0007669"/>
    <property type="project" value="TreeGrafter"/>
</dbReference>
<dbReference type="EMBL" id="LSRX01000166">
    <property type="protein sequence ID" value="OLQ06163.1"/>
    <property type="molecule type" value="Genomic_DNA"/>
</dbReference>
<dbReference type="OrthoDB" id="412710at2759"/>
<keyword evidence="10" id="KW-1185">Reference proteome</keyword>
<dbReference type="AlphaFoldDB" id="A0A1Q9EFG1"/>
<evidence type="ECO:0000256" key="7">
    <source>
        <dbReference type="ARBA" id="ARBA00023180"/>
    </source>
</evidence>
<dbReference type="Proteomes" id="UP000186817">
    <property type="component" value="Unassembled WGS sequence"/>
</dbReference>
<evidence type="ECO:0000256" key="3">
    <source>
        <dbReference type="ARBA" id="ARBA00022630"/>
    </source>
</evidence>
<dbReference type="InterPro" id="IPR017046">
    <property type="entry name" value="Prenylcysteine_Oxase1"/>
</dbReference>
<comment type="caution">
    <text evidence="9">The sequence shown here is derived from an EMBL/GenBank/DDBJ whole genome shotgun (WGS) entry which is preliminary data.</text>
</comment>
<evidence type="ECO:0000313" key="10">
    <source>
        <dbReference type="Proteomes" id="UP000186817"/>
    </source>
</evidence>
<dbReference type="Pfam" id="PF07156">
    <property type="entry name" value="Prenylcys_lyase"/>
    <property type="match status" value="1"/>
</dbReference>
<comment type="similarity">
    <text evidence="2">Belongs to the prenylcysteine oxidase family.</text>
</comment>
<evidence type="ECO:0000256" key="5">
    <source>
        <dbReference type="ARBA" id="ARBA00022827"/>
    </source>
</evidence>
<keyword evidence="3" id="KW-0285">Flavoprotein</keyword>
<accession>A0A1Q9EFG1</accession>
<keyword evidence="4" id="KW-0732">Signal</keyword>
<name>A0A1Q9EFG1_SYMMI</name>
<keyword evidence="6" id="KW-0560">Oxidoreductase</keyword>
<dbReference type="InterPro" id="IPR036188">
    <property type="entry name" value="FAD/NAD-bd_sf"/>
</dbReference>
<feature type="domain" description="Prenylcysteine lyase" evidence="8">
    <location>
        <begin position="94"/>
        <end position="442"/>
    </location>
</feature>
<dbReference type="OMA" id="SIGIWDG"/>
<dbReference type="Pfam" id="PF13450">
    <property type="entry name" value="NAD_binding_8"/>
    <property type="match status" value="1"/>
</dbReference>
<dbReference type="GO" id="GO:0001735">
    <property type="term" value="F:prenylcysteine oxidase activity"/>
    <property type="evidence" value="ECO:0007669"/>
    <property type="project" value="InterPro"/>
</dbReference>
<dbReference type="PANTHER" id="PTHR15944:SF0">
    <property type="entry name" value="PRENYLCYSTEINE LYASE DOMAIN-CONTAINING PROTEIN"/>
    <property type="match status" value="1"/>
</dbReference>
<dbReference type="InterPro" id="IPR010795">
    <property type="entry name" value="Prenylcys_lyase"/>
</dbReference>
<organism evidence="9 10">
    <name type="scientific">Symbiodinium microadriaticum</name>
    <name type="common">Dinoflagellate</name>
    <name type="synonym">Zooxanthella microadriatica</name>
    <dbReference type="NCBI Taxonomy" id="2951"/>
    <lineage>
        <taxon>Eukaryota</taxon>
        <taxon>Sar</taxon>
        <taxon>Alveolata</taxon>
        <taxon>Dinophyceae</taxon>
        <taxon>Suessiales</taxon>
        <taxon>Symbiodiniaceae</taxon>
        <taxon>Symbiodinium</taxon>
    </lineage>
</organism>
<protein>
    <submittedName>
        <fullName evidence="9">Prenylcysteine oxidase</fullName>
    </submittedName>
</protein>
<comment type="cofactor">
    <cofactor evidence="1">
        <name>FAD</name>
        <dbReference type="ChEBI" id="CHEBI:57692"/>
    </cofactor>
</comment>
<dbReference type="SUPFAM" id="SSF51905">
    <property type="entry name" value="FAD/NAD(P)-binding domain"/>
    <property type="match status" value="1"/>
</dbReference>
<proteinExistence type="inferred from homology"/>
<evidence type="ECO:0000256" key="1">
    <source>
        <dbReference type="ARBA" id="ARBA00001974"/>
    </source>
</evidence>
<dbReference type="Gene3D" id="3.50.50.60">
    <property type="entry name" value="FAD/NAD(P)-binding domain"/>
    <property type="match status" value="1"/>
</dbReference>
<sequence>MKIAIVGAGFGGCAAARFCREEFPDSEIHVFEKSPAVGGLARLLQHAGSSFEAGASIIHIQNRYLVQFAEEFGLGQLAPLDTRLGLHDGRELLFETSDRQVVSLARMLWRYGLGPIWLDRWVGGFLKSFETVYRLQKEGKAFRALSQGTPRRLLAALDHRFSPMLDDSLEDRLRHDGFNERMIQELASGMVRVNYGQGLDIGAFVGAVALCGSQGPLWAVEGGNQMLATKMLESSRAKLHRATVRKVEANDGRYRIHADVQEGEVLTDEDYDLVFLAAPLQDSKDLELVGPFKEDLIAKVVRPYQRIYATFFESPPDAKALRCSDPVPGIILSTTGEGFNSIGLHSSSQKRDDQLIWKVFSPEPLTAEQSKKLFPNGPKCETVAWWAYPKYEATGKKLADTAFCLDGAGLYYCNAIEEAASAMEMAVLGAKNCVLLASNRLKGFDCAGGFVAAGYPECIKGEWSSLDLAKCEEAPCSDVPKVRHAKDTRACAGRKSGEICPVECLPGYQLVSELRCERGVWLSGKCMAYCGLPTEAIGGAISLEHCVDTPVGDSCAVVCQPGKSPSFVTPL</sequence>
<evidence type="ECO:0000313" key="9">
    <source>
        <dbReference type="EMBL" id="OLQ06163.1"/>
    </source>
</evidence>
<gene>
    <name evidence="9" type="primary">PCYOX1</name>
    <name evidence="9" type="ORF">AK812_SmicGene10603</name>
</gene>
<evidence type="ECO:0000259" key="8">
    <source>
        <dbReference type="Pfam" id="PF07156"/>
    </source>
</evidence>